<comment type="caution">
    <text evidence="2">The sequence shown here is derived from an EMBL/GenBank/DDBJ whole genome shotgun (WGS) entry which is preliminary data.</text>
</comment>
<evidence type="ECO:0000313" key="3">
    <source>
        <dbReference type="Proteomes" id="UP001189429"/>
    </source>
</evidence>
<evidence type="ECO:0000256" key="1">
    <source>
        <dbReference type="SAM" id="MobiDB-lite"/>
    </source>
</evidence>
<sequence length="822" mass="90062">MIYLPPPSPEAAALEEQMMAFSRHVNSFLEQVMHRPASQEQWSLWASEAFAWLRRLVQGVAFFNADDDALNFEVTFMLERVWPLLARLALVHEADRLEAAGVADGERPREAPRHPAGSRPPPHELPSLCEGPPPSSARAGEGVPAEASGDARRAVSVLGAFVRDLGTADGSGEGVGRYELLLHALAERSLAEYLQLRRQHWTWEGSQHAGAENWMCLTSAESHWWDASCAFSDGQGTVEVEGFLFSMSSYSLRVRCLVPSRFAFASKLEVSLALREAKTGFTARLLVPLCRRTGRPLRNVTVCTKPLFKSGELLEKDPDLIDNWIEYHRLLGVDHFQIYDTDGSFSHSFPNAVQGSVTYVGQFPALISEKFATLEKEGFHSCLISQSYDHCFFENAQTSRWVLHLHAPDSYVHTTQPEMRIPTGLPEWLGRQESDVFHGRLCAVSLRAMWIGGQNATSNSDRPVFARYQYRLPDALEAWNRSETIMRTSHTVYLGGHKPLCNHRTYTLAAPSDSWRMNHFVDMDRTRCEGCVVFDPSSGWAAGLLGAAAAEEFVRLATRPTGSSLLPPVSAAEIVRPWLAERGRTPFPGKSGRDLEEQPRRRAVPLRRVPASGRAPGPALQRFDGVLEPGAAERLHGAVRAGRFLSGSHLFEASLDELDRGRAHGGPEAEEAAGPLLEAAAQRLPGPGARGRARALGLLRHVDELLEPRRGGLRFLYFPHTFPSSNVLDGLTHVAVEFEACPPGGHAINLVPQFNVGPSTSFPLTGRSGCAGPTSICRGICWCHRRRVPGLGAGPAGRPAAVAPCGGGRGRAPAPGHRAVLR</sequence>
<feature type="compositionally biased region" description="Basic and acidic residues" evidence="1">
    <location>
        <begin position="101"/>
        <end position="113"/>
    </location>
</feature>
<dbReference type="EMBL" id="CAUYUJ010002113">
    <property type="protein sequence ID" value="CAK0799261.1"/>
    <property type="molecule type" value="Genomic_DNA"/>
</dbReference>
<name>A0ABN9Q0Y3_9DINO</name>
<evidence type="ECO:0000313" key="2">
    <source>
        <dbReference type="EMBL" id="CAK0799261.1"/>
    </source>
</evidence>
<organism evidence="2 3">
    <name type="scientific">Prorocentrum cordatum</name>
    <dbReference type="NCBI Taxonomy" id="2364126"/>
    <lineage>
        <taxon>Eukaryota</taxon>
        <taxon>Sar</taxon>
        <taxon>Alveolata</taxon>
        <taxon>Dinophyceae</taxon>
        <taxon>Prorocentrales</taxon>
        <taxon>Prorocentraceae</taxon>
        <taxon>Prorocentrum</taxon>
    </lineage>
</organism>
<proteinExistence type="predicted"/>
<gene>
    <name evidence="2" type="ORF">PCOR1329_LOCUS7773</name>
</gene>
<feature type="region of interest" description="Disordered" evidence="1">
    <location>
        <begin position="101"/>
        <end position="148"/>
    </location>
</feature>
<protein>
    <submittedName>
        <fullName evidence="2">Uncharacterized protein</fullName>
    </submittedName>
</protein>
<keyword evidence="3" id="KW-1185">Reference proteome</keyword>
<dbReference type="Proteomes" id="UP001189429">
    <property type="component" value="Unassembled WGS sequence"/>
</dbReference>
<feature type="region of interest" description="Disordered" evidence="1">
    <location>
        <begin position="582"/>
        <end position="623"/>
    </location>
</feature>
<accession>A0ABN9Q0Y3</accession>
<feature type="compositionally biased region" description="Basic and acidic residues" evidence="1">
    <location>
        <begin position="591"/>
        <end position="600"/>
    </location>
</feature>
<reference evidence="2" key="1">
    <citation type="submission" date="2023-10" db="EMBL/GenBank/DDBJ databases">
        <authorList>
            <person name="Chen Y."/>
            <person name="Shah S."/>
            <person name="Dougan E. K."/>
            <person name="Thang M."/>
            <person name="Chan C."/>
        </authorList>
    </citation>
    <scope>NUCLEOTIDE SEQUENCE [LARGE SCALE GENOMIC DNA]</scope>
</reference>